<reference evidence="2 3" key="1">
    <citation type="submission" date="2019-02" db="EMBL/GenBank/DDBJ databases">
        <title>Deep-cultivation of Planctomycetes and their phenomic and genomic characterization uncovers novel biology.</title>
        <authorList>
            <person name="Wiegand S."/>
            <person name="Jogler M."/>
            <person name="Boedeker C."/>
            <person name="Pinto D."/>
            <person name="Vollmers J."/>
            <person name="Rivas-Marin E."/>
            <person name="Kohn T."/>
            <person name="Peeters S.H."/>
            <person name="Heuer A."/>
            <person name="Rast P."/>
            <person name="Oberbeckmann S."/>
            <person name="Bunk B."/>
            <person name="Jeske O."/>
            <person name="Meyerdierks A."/>
            <person name="Storesund J.E."/>
            <person name="Kallscheuer N."/>
            <person name="Luecker S."/>
            <person name="Lage O.M."/>
            <person name="Pohl T."/>
            <person name="Merkel B.J."/>
            <person name="Hornburger P."/>
            <person name="Mueller R.-W."/>
            <person name="Bruemmer F."/>
            <person name="Labrenz M."/>
            <person name="Spormann A.M."/>
            <person name="Op den Camp H."/>
            <person name="Overmann J."/>
            <person name="Amann R."/>
            <person name="Jetten M.S.M."/>
            <person name="Mascher T."/>
            <person name="Medema M.H."/>
            <person name="Devos D.P."/>
            <person name="Kaster A.-K."/>
            <person name="Ovreas L."/>
            <person name="Rohde M."/>
            <person name="Galperin M.Y."/>
            <person name="Jogler C."/>
        </authorList>
    </citation>
    <scope>NUCLEOTIDE SEQUENCE [LARGE SCALE GENOMIC DNA]</scope>
    <source>
        <strain evidence="2 3">Pan181</strain>
    </source>
</reference>
<feature type="chain" id="PRO_5022034491" evidence="1">
    <location>
        <begin position="24"/>
        <end position="160"/>
    </location>
</feature>
<keyword evidence="3" id="KW-1185">Reference proteome</keyword>
<keyword evidence="1" id="KW-0732">Signal</keyword>
<accession>A0A518AGH6</accession>
<organism evidence="2 3">
    <name type="scientific">Aeoliella mucimassa</name>
    <dbReference type="NCBI Taxonomy" id="2527972"/>
    <lineage>
        <taxon>Bacteria</taxon>
        <taxon>Pseudomonadati</taxon>
        <taxon>Planctomycetota</taxon>
        <taxon>Planctomycetia</taxon>
        <taxon>Pirellulales</taxon>
        <taxon>Lacipirellulaceae</taxon>
        <taxon>Aeoliella</taxon>
    </lineage>
</organism>
<dbReference type="KEGG" id="amuc:Pan181_00050"/>
<dbReference type="EMBL" id="CP036278">
    <property type="protein sequence ID" value="QDU53827.1"/>
    <property type="molecule type" value="Genomic_DNA"/>
</dbReference>
<dbReference type="AlphaFoldDB" id="A0A518AGH6"/>
<protein>
    <submittedName>
        <fullName evidence="2">Uncharacterized protein</fullName>
    </submittedName>
</protein>
<evidence type="ECO:0000313" key="2">
    <source>
        <dbReference type="EMBL" id="QDU53827.1"/>
    </source>
</evidence>
<sequence precursor="true">MVRSRLVKTTALLLAMLHTMVGAAGESLHHWQLSLLATSHAAAHAADLHSTTHRHVEQYGHVHGPDFHWHLHTHEVEETSQEHAPDVAGPAARATLTPHEPHACPALSLIASLKHSAALPALVQPTNLNGQFLRVVVWRPRALDAISACLPRGPPSNSLA</sequence>
<feature type="signal peptide" evidence="1">
    <location>
        <begin position="1"/>
        <end position="23"/>
    </location>
</feature>
<evidence type="ECO:0000256" key="1">
    <source>
        <dbReference type="SAM" id="SignalP"/>
    </source>
</evidence>
<name>A0A518AGH6_9BACT</name>
<gene>
    <name evidence="2" type="ORF">Pan181_00050</name>
</gene>
<dbReference type="Proteomes" id="UP000315750">
    <property type="component" value="Chromosome"/>
</dbReference>
<dbReference type="OrthoDB" id="9996864at2"/>
<proteinExistence type="predicted"/>
<evidence type="ECO:0000313" key="3">
    <source>
        <dbReference type="Proteomes" id="UP000315750"/>
    </source>
</evidence>